<protein>
    <submittedName>
        <fullName evidence="6">Response regulator receiver domain-containing protein</fullName>
    </submittedName>
</protein>
<evidence type="ECO:0000256" key="3">
    <source>
        <dbReference type="ARBA" id="ARBA00023163"/>
    </source>
</evidence>
<name>A0A1T4KCZ2_9FIRM</name>
<reference evidence="7" key="1">
    <citation type="submission" date="2017-02" db="EMBL/GenBank/DDBJ databases">
        <authorList>
            <person name="Varghese N."/>
            <person name="Submissions S."/>
        </authorList>
    </citation>
    <scope>NUCLEOTIDE SEQUENCE [LARGE SCALE GENOMIC DNA]</scope>
    <source>
        <strain evidence="7">ATCC 25662</strain>
    </source>
</reference>
<dbReference type="STRING" id="118967.SAMN02745191_0477"/>
<dbReference type="GO" id="GO:0005829">
    <property type="term" value="C:cytosol"/>
    <property type="evidence" value="ECO:0007669"/>
    <property type="project" value="TreeGrafter"/>
</dbReference>
<keyword evidence="3" id="KW-0804">Transcription</keyword>
<gene>
    <name evidence="6" type="ORF">SAMN02745191_0477</name>
</gene>
<dbReference type="InterPro" id="IPR039420">
    <property type="entry name" value="WalR-like"/>
</dbReference>
<dbReference type="PROSITE" id="PS50110">
    <property type="entry name" value="RESPONSE_REGULATORY"/>
    <property type="match status" value="1"/>
</dbReference>
<dbReference type="Pfam" id="PF00072">
    <property type="entry name" value="Response_reg"/>
    <property type="match status" value="1"/>
</dbReference>
<dbReference type="AlphaFoldDB" id="A0A1T4KCZ2"/>
<dbReference type="GO" id="GO:0000156">
    <property type="term" value="F:phosphorelay response regulator activity"/>
    <property type="evidence" value="ECO:0007669"/>
    <property type="project" value="TreeGrafter"/>
</dbReference>
<dbReference type="RefSeq" id="WP_078710913.1">
    <property type="nucleotide sequence ID" value="NZ_FUWY01000001.1"/>
</dbReference>
<evidence type="ECO:0000256" key="2">
    <source>
        <dbReference type="ARBA" id="ARBA00023125"/>
    </source>
</evidence>
<dbReference type="GO" id="GO:0032993">
    <property type="term" value="C:protein-DNA complex"/>
    <property type="evidence" value="ECO:0007669"/>
    <property type="project" value="TreeGrafter"/>
</dbReference>
<dbReference type="PANTHER" id="PTHR48111">
    <property type="entry name" value="REGULATOR OF RPOS"/>
    <property type="match status" value="1"/>
</dbReference>
<keyword evidence="4" id="KW-0597">Phosphoprotein</keyword>
<sequence length="268" mass="31176">MKFIVVDDERLAVENLIGTLLKTDPNYKGVGFFDVESALEYIEANHVDIAFLDIEMSEMDGLALARKFTEVCPQINIIFVTGHSQYSLDAFKLHASGYLLKPVREQDLRRELANLRYPIKTDQSRVRIQTFGNFEVFVDGKPLEFPRSRCKECLAYLVDRKGAMVALRELAAILWEDKLYDRTTQNNIHQIIFSIMQTLKEEGIQDIIIKHHKEIGINVSMVDCDYYRFLNKDSQIINTFTGEYMSNYSWSEFTVGELIRQQEVYQKM</sequence>
<evidence type="ECO:0000313" key="6">
    <source>
        <dbReference type="EMBL" id="SJZ40193.1"/>
    </source>
</evidence>
<accession>A0A1T4KCZ2</accession>
<keyword evidence="2" id="KW-0238">DNA-binding</keyword>
<dbReference type="InterPro" id="IPR011006">
    <property type="entry name" value="CheY-like_superfamily"/>
</dbReference>
<dbReference type="InterPro" id="IPR016032">
    <property type="entry name" value="Sig_transdc_resp-reg_C-effctor"/>
</dbReference>
<dbReference type="Gene3D" id="1.10.10.10">
    <property type="entry name" value="Winged helix-like DNA-binding domain superfamily/Winged helix DNA-binding domain"/>
    <property type="match status" value="1"/>
</dbReference>
<evidence type="ECO:0000256" key="1">
    <source>
        <dbReference type="ARBA" id="ARBA00023015"/>
    </source>
</evidence>
<evidence type="ECO:0000259" key="5">
    <source>
        <dbReference type="PROSITE" id="PS50110"/>
    </source>
</evidence>
<dbReference type="InterPro" id="IPR001789">
    <property type="entry name" value="Sig_transdc_resp-reg_receiver"/>
</dbReference>
<dbReference type="SUPFAM" id="SSF52172">
    <property type="entry name" value="CheY-like"/>
    <property type="match status" value="1"/>
</dbReference>
<keyword evidence="7" id="KW-1185">Reference proteome</keyword>
<dbReference type="EMBL" id="FUWY01000001">
    <property type="protein sequence ID" value="SJZ40193.1"/>
    <property type="molecule type" value="Genomic_DNA"/>
</dbReference>
<dbReference type="SMART" id="SM00448">
    <property type="entry name" value="REC"/>
    <property type="match status" value="1"/>
</dbReference>
<dbReference type="GO" id="GO:0000976">
    <property type="term" value="F:transcription cis-regulatory region binding"/>
    <property type="evidence" value="ECO:0007669"/>
    <property type="project" value="TreeGrafter"/>
</dbReference>
<feature type="domain" description="Response regulatory" evidence="5">
    <location>
        <begin position="2"/>
        <end position="116"/>
    </location>
</feature>
<evidence type="ECO:0000256" key="4">
    <source>
        <dbReference type="PROSITE-ProRule" id="PRU00169"/>
    </source>
</evidence>
<dbReference type="SUPFAM" id="SSF46894">
    <property type="entry name" value="C-terminal effector domain of the bipartite response regulators"/>
    <property type="match status" value="1"/>
</dbReference>
<dbReference type="OrthoDB" id="1490554at2"/>
<dbReference type="GO" id="GO:0006355">
    <property type="term" value="P:regulation of DNA-templated transcription"/>
    <property type="evidence" value="ECO:0007669"/>
    <property type="project" value="InterPro"/>
</dbReference>
<feature type="modified residue" description="4-aspartylphosphate" evidence="4">
    <location>
        <position position="53"/>
    </location>
</feature>
<proteinExistence type="predicted"/>
<organism evidence="6 7">
    <name type="scientific">Anaerorhabdus furcosa</name>
    <dbReference type="NCBI Taxonomy" id="118967"/>
    <lineage>
        <taxon>Bacteria</taxon>
        <taxon>Bacillati</taxon>
        <taxon>Bacillota</taxon>
        <taxon>Erysipelotrichia</taxon>
        <taxon>Erysipelotrichales</taxon>
        <taxon>Erysipelotrichaceae</taxon>
        <taxon>Anaerorhabdus</taxon>
    </lineage>
</organism>
<evidence type="ECO:0000313" key="7">
    <source>
        <dbReference type="Proteomes" id="UP000243297"/>
    </source>
</evidence>
<dbReference type="Gene3D" id="3.40.50.2300">
    <property type="match status" value="1"/>
</dbReference>
<dbReference type="PANTHER" id="PTHR48111:SF69">
    <property type="entry name" value="RESPONSE REGULATOR RECEIVER"/>
    <property type="match status" value="1"/>
</dbReference>
<dbReference type="Proteomes" id="UP000243297">
    <property type="component" value="Unassembled WGS sequence"/>
</dbReference>
<dbReference type="InterPro" id="IPR036388">
    <property type="entry name" value="WH-like_DNA-bd_sf"/>
</dbReference>
<keyword evidence="1" id="KW-0805">Transcription regulation</keyword>